<dbReference type="PROSITE" id="PS00678">
    <property type="entry name" value="WD_REPEATS_1"/>
    <property type="match status" value="1"/>
</dbReference>
<dbReference type="InterPro" id="IPR020472">
    <property type="entry name" value="WD40_PAC1"/>
</dbReference>
<gene>
    <name evidence="5" type="ORF">DSM106972_090160</name>
</gene>
<dbReference type="PANTHER" id="PTHR22847:SF637">
    <property type="entry name" value="WD REPEAT DOMAIN 5B"/>
    <property type="match status" value="1"/>
</dbReference>
<dbReference type="Pfam" id="PF00226">
    <property type="entry name" value="DnaJ"/>
    <property type="match status" value="1"/>
</dbReference>
<dbReference type="SMART" id="SM00320">
    <property type="entry name" value="WD40"/>
    <property type="match status" value="4"/>
</dbReference>
<dbReference type="PANTHER" id="PTHR22847">
    <property type="entry name" value="WD40 REPEAT PROTEIN"/>
    <property type="match status" value="1"/>
</dbReference>
<dbReference type="Gene3D" id="1.10.287.110">
    <property type="entry name" value="DnaJ domain"/>
    <property type="match status" value="1"/>
</dbReference>
<dbReference type="CDD" id="cd00200">
    <property type="entry name" value="WD40"/>
    <property type="match status" value="1"/>
</dbReference>
<evidence type="ECO:0000259" key="4">
    <source>
        <dbReference type="PROSITE" id="PS50076"/>
    </source>
</evidence>
<dbReference type="InterPro" id="IPR015943">
    <property type="entry name" value="WD40/YVTN_repeat-like_dom_sf"/>
</dbReference>
<dbReference type="PRINTS" id="PR00320">
    <property type="entry name" value="GPROTEINBRPT"/>
</dbReference>
<feature type="repeat" description="WD" evidence="3">
    <location>
        <begin position="79"/>
        <end position="113"/>
    </location>
</feature>
<dbReference type="SMART" id="SM00271">
    <property type="entry name" value="DnaJ"/>
    <property type="match status" value="1"/>
</dbReference>
<dbReference type="CDD" id="cd06257">
    <property type="entry name" value="DnaJ"/>
    <property type="match status" value="1"/>
</dbReference>
<evidence type="ECO:0000313" key="5">
    <source>
        <dbReference type="EMBL" id="RUS95540.1"/>
    </source>
</evidence>
<accession>A0A3S5K329</accession>
<keyword evidence="6" id="KW-1185">Reference proteome</keyword>
<comment type="caution">
    <text evidence="5">The sequence shown here is derived from an EMBL/GenBank/DDBJ whole genome shotgun (WGS) entry which is preliminary data.</text>
</comment>
<dbReference type="PROSITE" id="PS50294">
    <property type="entry name" value="WD_REPEATS_REGION"/>
    <property type="match status" value="4"/>
</dbReference>
<dbReference type="Pfam" id="PF23342">
    <property type="entry name" value="WDR90_beta-prop_4th"/>
    <property type="match status" value="1"/>
</dbReference>
<keyword evidence="1 3" id="KW-0853">WD repeat</keyword>
<dbReference type="PROSITE" id="PS50076">
    <property type="entry name" value="DNAJ_2"/>
    <property type="match status" value="1"/>
</dbReference>
<evidence type="ECO:0000256" key="1">
    <source>
        <dbReference type="ARBA" id="ARBA00022574"/>
    </source>
</evidence>
<name>A0A3S5K329_9CYAN</name>
<feature type="repeat" description="WD" evidence="3">
    <location>
        <begin position="121"/>
        <end position="162"/>
    </location>
</feature>
<dbReference type="InterPro" id="IPR036322">
    <property type="entry name" value="WD40_repeat_dom_sf"/>
</dbReference>
<reference evidence="5" key="2">
    <citation type="journal article" date="2019" name="Genome Biol. Evol.">
        <title>Day and night: Metabolic profiles and evolutionary relationships of six axenic non-marine cyanobacteria.</title>
        <authorList>
            <person name="Will S.E."/>
            <person name="Henke P."/>
            <person name="Boedeker C."/>
            <person name="Huang S."/>
            <person name="Brinkmann H."/>
            <person name="Rohde M."/>
            <person name="Jarek M."/>
            <person name="Friedl T."/>
            <person name="Seufert S."/>
            <person name="Schumacher M."/>
            <person name="Overmann J."/>
            <person name="Neumann-Schaal M."/>
            <person name="Petersen J."/>
        </authorList>
    </citation>
    <scope>NUCLEOTIDE SEQUENCE [LARGE SCALE GENOMIC DNA]</scope>
    <source>
        <strain evidence="5">PCC 7102</strain>
    </source>
</reference>
<feature type="repeat" description="WD" evidence="3">
    <location>
        <begin position="163"/>
        <end position="195"/>
    </location>
</feature>
<dbReference type="Gene3D" id="2.130.10.10">
    <property type="entry name" value="YVTN repeat-like/Quinoprotein amine dehydrogenase"/>
    <property type="match status" value="2"/>
</dbReference>
<dbReference type="InterPro" id="IPR001680">
    <property type="entry name" value="WD40_rpt"/>
</dbReference>
<dbReference type="Proteomes" id="UP000271624">
    <property type="component" value="Unassembled WGS sequence"/>
</dbReference>
<sequence length="270" mass="29615">MFASGCVDRKISSWHLQTKKYLGIFNYSSSAYYSDSPVSHNGFITSIAFSPDNRIIASASTDKTIRLWGRYTKELKRTLNGHSEAVLSVTFSPNGRIIASGGTDKTIRIWNLEAFGQPLVLAGHSAAVQAVVISPDGKILISGGADSTIKIWSLATAKVLRTLTAHQASIMSLAFSPNGNMLVSGGKNGTVIIWNNIDKNKLVTEPLLCGEWWEILDVEKDACATEVKRAYYKLARLYHPDVNATAKARSVMQAINKAYEEFQNKCNACY</sequence>
<reference evidence="5" key="1">
    <citation type="submission" date="2018-12" db="EMBL/GenBank/DDBJ databases">
        <authorList>
            <person name="Will S."/>
            <person name="Neumann-Schaal M."/>
            <person name="Henke P."/>
        </authorList>
    </citation>
    <scope>NUCLEOTIDE SEQUENCE</scope>
    <source>
        <strain evidence="5">PCC 7102</strain>
    </source>
</reference>
<dbReference type="PROSITE" id="PS50082">
    <property type="entry name" value="WD_REPEATS_2"/>
    <property type="match status" value="4"/>
</dbReference>
<feature type="domain" description="J" evidence="4">
    <location>
        <begin position="211"/>
        <end position="270"/>
    </location>
</feature>
<dbReference type="SUPFAM" id="SSF46565">
    <property type="entry name" value="Chaperone J-domain"/>
    <property type="match status" value="1"/>
</dbReference>
<organism evidence="5 6">
    <name type="scientific">Dulcicalothrix desertica PCC 7102</name>
    <dbReference type="NCBI Taxonomy" id="232991"/>
    <lineage>
        <taxon>Bacteria</taxon>
        <taxon>Bacillati</taxon>
        <taxon>Cyanobacteriota</taxon>
        <taxon>Cyanophyceae</taxon>
        <taxon>Nostocales</taxon>
        <taxon>Calotrichaceae</taxon>
        <taxon>Dulcicalothrix</taxon>
    </lineage>
</organism>
<protein>
    <recommendedName>
        <fullName evidence="4">J domain-containing protein</fullName>
    </recommendedName>
</protein>
<evidence type="ECO:0000256" key="3">
    <source>
        <dbReference type="PROSITE-ProRule" id="PRU00221"/>
    </source>
</evidence>
<proteinExistence type="predicted"/>
<dbReference type="PRINTS" id="PR00625">
    <property type="entry name" value="JDOMAIN"/>
</dbReference>
<dbReference type="InterPro" id="IPR019775">
    <property type="entry name" value="WD40_repeat_CS"/>
</dbReference>
<evidence type="ECO:0000256" key="2">
    <source>
        <dbReference type="ARBA" id="ARBA00022737"/>
    </source>
</evidence>
<feature type="repeat" description="WD" evidence="3">
    <location>
        <begin position="37"/>
        <end position="78"/>
    </location>
</feature>
<dbReference type="InterPro" id="IPR055440">
    <property type="entry name" value="Beta-prop_WDR90_4th"/>
</dbReference>
<dbReference type="InterPro" id="IPR001623">
    <property type="entry name" value="DnaJ_domain"/>
</dbReference>
<dbReference type="AlphaFoldDB" id="A0A3S5K329"/>
<evidence type="ECO:0000313" key="6">
    <source>
        <dbReference type="Proteomes" id="UP000271624"/>
    </source>
</evidence>
<dbReference type="InterPro" id="IPR036869">
    <property type="entry name" value="J_dom_sf"/>
</dbReference>
<dbReference type="EMBL" id="RSCL01000041">
    <property type="protein sequence ID" value="RUS95540.1"/>
    <property type="molecule type" value="Genomic_DNA"/>
</dbReference>
<dbReference type="SUPFAM" id="SSF50978">
    <property type="entry name" value="WD40 repeat-like"/>
    <property type="match status" value="1"/>
</dbReference>
<keyword evidence="2" id="KW-0677">Repeat</keyword>